<name>A0ABU7VPK0_9BACL</name>
<evidence type="ECO:0000313" key="3">
    <source>
        <dbReference type="Proteomes" id="UP001306950"/>
    </source>
</evidence>
<keyword evidence="1" id="KW-1133">Transmembrane helix</keyword>
<feature type="transmembrane region" description="Helical" evidence="1">
    <location>
        <begin position="66"/>
        <end position="86"/>
    </location>
</feature>
<evidence type="ECO:0000256" key="1">
    <source>
        <dbReference type="SAM" id="Phobius"/>
    </source>
</evidence>
<keyword evidence="1" id="KW-0812">Transmembrane</keyword>
<dbReference type="Pfam" id="PF06541">
    <property type="entry name" value="ABC_trans_CmpB"/>
    <property type="match status" value="1"/>
</dbReference>
<reference evidence="2 3" key="1">
    <citation type="submission" date="2024-02" db="EMBL/GenBank/DDBJ databases">
        <title>A nitrogen-fixing paenibacillus bacterium.</title>
        <authorList>
            <person name="Zhang W.L."/>
            <person name="Chen S.F."/>
        </authorList>
    </citation>
    <scope>NUCLEOTIDE SEQUENCE [LARGE SCALE GENOMIC DNA]</scope>
    <source>
        <strain evidence="2 3">M1</strain>
    </source>
</reference>
<keyword evidence="1" id="KW-0472">Membrane</keyword>
<dbReference type="RefSeq" id="WP_331845646.1">
    <property type="nucleotide sequence ID" value="NZ_JAZHPZ010000002.1"/>
</dbReference>
<accession>A0ABU7VPK0</accession>
<evidence type="ECO:0000313" key="2">
    <source>
        <dbReference type="EMBL" id="MEF2965415.1"/>
    </source>
</evidence>
<feature type="transmembrane region" description="Helical" evidence="1">
    <location>
        <begin position="139"/>
        <end position="160"/>
    </location>
</feature>
<dbReference type="EMBL" id="JAZHPZ010000002">
    <property type="protein sequence ID" value="MEF2965415.1"/>
    <property type="molecule type" value="Genomic_DNA"/>
</dbReference>
<sequence length="172" mass="20055">MTLAESFFYFLAYSLLGWVLENVYSYVTTGVFWKEGFLKGPYKPMYGFAPLLLLLLAGTVRNWISLLVLCIVIPTAVEYLSGYLLLGLFGRRFWNYSGHRFQLHGHICLRFSLYWGLLSVMVLRFVHPYMERIYNGLKPAWDIAGPILLLLLLADLTWTFKVRRSEWKQSPV</sequence>
<dbReference type="InterPro" id="IPR010540">
    <property type="entry name" value="CmpB_TMEM229"/>
</dbReference>
<proteinExistence type="predicted"/>
<dbReference type="Proteomes" id="UP001306950">
    <property type="component" value="Unassembled WGS sequence"/>
</dbReference>
<keyword evidence="3" id="KW-1185">Reference proteome</keyword>
<feature type="transmembrane region" description="Helical" evidence="1">
    <location>
        <begin position="107"/>
        <end position="127"/>
    </location>
</feature>
<feature type="transmembrane region" description="Helical" evidence="1">
    <location>
        <begin position="6"/>
        <end position="33"/>
    </location>
</feature>
<protein>
    <submittedName>
        <fullName evidence="2">ABC transporter permease</fullName>
    </submittedName>
</protein>
<comment type="caution">
    <text evidence="2">The sequence shown here is derived from an EMBL/GenBank/DDBJ whole genome shotgun (WGS) entry which is preliminary data.</text>
</comment>
<gene>
    <name evidence="2" type="ORF">V3851_06170</name>
</gene>
<organism evidence="2 3">
    <name type="scientific">Paenibacillus haidiansis</name>
    <dbReference type="NCBI Taxonomy" id="1574488"/>
    <lineage>
        <taxon>Bacteria</taxon>
        <taxon>Bacillati</taxon>
        <taxon>Bacillota</taxon>
        <taxon>Bacilli</taxon>
        <taxon>Bacillales</taxon>
        <taxon>Paenibacillaceae</taxon>
        <taxon>Paenibacillus</taxon>
    </lineage>
</organism>